<reference evidence="1" key="2">
    <citation type="submission" date="2023-06" db="EMBL/GenBank/DDBJ databases">
        <authorList>
            <consortium name="Lawrence Berkeley National Laboratory"/>
            <person name="Haridas S."/>
            <person name="Hensen N."/>
            <person name="Bonometti L."/>
            <person name="Westerberg I."/>
            <person name="Brannstrom I.O."/>
            <person name="Guillou S."/>
            <person name="Cros-Aarteil S."/>
            <person name="Calhoun S."/>
            <person name="Kuo A."/>
            <person name="Mondo S."/>
            <person name="Pangilinan J."/>
            <person name="Riley R."/>
            <person name="Labutti K."/>
            <person name="Andreopoulos B."/>
            <person name="Lipzen A."/>
            <person name="Chen C."/>
            <person name="Yanf M."/>
            <person name="Daum C."/>
            <person name="Ng V."/>
            <person name="Clum A."/>
            <person name="Steindorff A."/>
            <person name="Ohm R."/>
            <person name="Martin F."/>
            <person name="Silar P."/>
            <person name="Natvig D."/>
            <person name="Lalanne C."/>
            <person name="Gautier V."/>
            <person name="Ament-Velasquez S.L."/>
            <person name="Kruys A."/>
            <person name="Hutchinson M.I."/>
            <person name="Powell A.J."/>
            <person name="Barry K."/>
            <person name="Miller A.N."/>
            <person name="Grigoriev I.V."/>
            <person name="Debuchy R."/>
            <person name="Gladieux P."/>
            <person name="Thoren M.H."/>
            <person name="Johannesson H."/>
        </authorList>
    </citation>
    <scope>NUCLEOTIDE SEQUENCE</scope>
    <source>
        <strain evidence="1">CBS 958.72</strain>
    </source>
</reference>
<evidence type="ECO:0000313" key="2">
    <source>
        <dbReference type="Proteomes" id="UP001287356"/>
    </source>
</evidence>
<comment type="caution">
    <text evidence="1">The sequence shown here is derived from an EMBL/GenBank/DDBJ whole genome shotgun (WGS) entry which is preliminary data.</text>
</comment>
<dbReference type="AlphaFoldDB" id="A0AAE0KHB4"/>
<keyword evidence="2" id="KW-1185">Reference proteome</keyword>
<evidence type="ECO:0000313" key="1">
    <source>
        <dbReference type="EMBL" id="KAK3376566.1"/>
    </source>
</evidence>
<dbReference type="EMBL" id="JAULSN010000003">
    <property type="protein sequence ID" value="KAK3376566.1"/>
    <property type="molecule type" value="Genomic_DNA"/>
</dbReference>
<gene>
    <name evidence="1" type="ORF">B0T24DRAFT_222372</name>
</gene>
<dbReference type="Proteomes" id="UP001287356">
    <property type="component" value="Unassembled WGS sequence"/>
</dbReference>
<proteinExistence type="predicted"/>
<sequence>MTAIECSAVWGGMTIFPKQVIPDAIDAFVAFTDGVRADPASNLVCIFTHMPDFMDVVVVTLYANVDGIEKPPAYDWTYLNYADKSQRVLESYGVENVGKIREAARKYDPAEIFQRLCPGGFKISDVKI</sequence>
<organism evidence="1 2">
    <name type="scientific">Lasiosphaeria ovina</name>
    <dbReference type="NCBI Taxonomy" id="92902"/>
    <lineage>
        <taxon>Eukaryota</taxon>
        <taxon>Fungi</taxon>
        <taxon>Dikarya</taxon>
        <taxon>Ascomycota</taxon>
        <taxon>Pezizomycotina</taxon>
        <taxon>Sordariomycetes</taxon>
        <taxon>Sordariomycetidae</taxon>
        <taxon>Sordariales</taxon>
        <taxon>Lasiosphaeriaceae</taxon>
        <taxon>Lasiosphaeria</taxon>
    </lineage>
</organism>
<name>A0AAE0KHB4_9PEZI</name>
<protein>
    <submittedName>
        <fullName evidence="1">Uncharacterized protein</fullName>
    </submittedName>
</protein>
<reference evidence="1" key="1">
    <citation type="journal article" date="2023" name="Mol. Phylogenet. Evol.">
        <title>Genome-scale phylogeny and comparative genomics of the fungal order Sordariales.</title>
        <authorList>
            <person name="Hensen N."/>
            <person name="Bonometti L."/>
            <person name="Westerberg I."/>
            <person name="Brannstrom I.O."/>
            <person name="Guillou S."/>
            <person name="Cros-Aarteil S."/>
            <person name="Calhoun S."/>
            <person name="Haridas S."/>
            <person name="Kuo A."/>
            <person name="Mondo S."/>
            <person name="Pangilinan J."/>
            <person name="Riley R."/>
            <person name="LaButti K."/>
            <person name="Andreopoulos B."/>
            <person name="Lipzen A."/>
            <person name="Chen C."/>
            <person name="Yan M."/>
            <person name="Daum C."/>
            <person name="Ng V."/>
            <person name="Clum A."/>
            <person name="Steindorff A."/>
            <person name="Ohm R.A."/>
            <person name="Martin F."/>
            <person name="Silar P."/>
            <person name="Natvig D.O."/>
            <person name="Lalanne C."/>
            <person name="Gautier V."/>
            <person name="Ament-Velasquez S.L."/>
            <person name="Kruys A."/>
            <person name="Hutchinson M.I."/>
            <person name="Powell A.J."/>
            <person name="Barry K."/>
            <person name="Miller A.N."/>
            <person name="Grigoriev I.V."/>
            <person name="Debuchy R."/>
            <person name="Gladieux P."/>
            <person name="Hiltunen Thoren M."/>
            <person name="Johannesson H."/>
        </authorList>
    </citation>
    <scope>NUCLEOTIDE SEQUENCE</scope>
    <source>
        <strain evidence="1">CBS 958.72</strain>
    </source>
</reference>
<accession>A0AAE0KHB4</accession>